<dbReference type="GO" id="GO:0002143">
    <property type="term" value="P:tRNA wobble position uridine thiolation"/>
    <property type="evidence" value="ECO:0007669"/>
    <property type="project" value="InterPro"/>
</dbReference>
<sequence>MDGGFPSDWRNDVLAALSQPVEEAPNTWPLTQQEYKRYGRQLIMPEIGLQGQLKLKNAKVLVIGVGGLGCPAIAYLAGAGVGTLGLVDGDVVEESNLHRQILHTVGGIGEAKVDSARRFVKELNPLVKIEEYKVRISGDNALQMIAPYDVVLDCTDTPASRYLISDSCVLLGKPLVSASALRTEGQLTIFNYPPRPAGDPAGGPCYRCIFPSPPPPEAVTSCGDGGILGPVVGVMGLLQALETIKAITAAGSADATAFSSFAEPAVNPPTMLTFSAYSSPQFRSIRLRPRKKGCASCSAEATVTAEALTSGSMDYIQFCGLTHPVNILTPKERVSALQYAEARKNISLSGKSHQVVDVREKVQFDLCHLYGSINVPFSIVSSLRNATTEVVQTPVLQQLKTSIGKGGGEPVFVVCRLGNDSQVAVRKFKELGFDGGGKIWIGDVRGGLKAWREDVDPSFPEY</sequence>
<feature type="binding site" evidence="14">
    <location>
        <position position="88"/>
    </location>
    <ligand>
        <name>ATP</name>
        <dbReference type="ChEBI" id="CHEBI:30616"/>
    </ligand>
</feature>
<dbReference type="SMART" id="SM00450">
    <property type="entry name" value="RHOD"/>
    <property type="match status" value="1"/>
</dbReference>
<dbReference type="Gene3D" id="3.40.250.10">
    <property type="entry name" value="Rhodanese-like domain"/>
    <property type="match status" value="1"/>
</dbReference>
<dbReference type="InterPro" id="IPR000594">
    <property type="entry name" value="ThiF_NAD_FAD-bd"/>
</dbReference>
<dbReference type="EC" id="2.8.1.11" evidence="14"/>
<dbReference type="CDD" id="cd00757">
    <property type="entry name" value="ThiF_MoeB_HesA_family"/>
    <property type="match status" value="1"/>
</dbReference>
<dbReference type="GO" id="GO:0061604">
    <property type="term" value="F:molybdopterin-synthase sulfurtransferase activity"/>
    <property type="evidence" value="ECO:0007669"/>
    <property type="project" value="UniProtKB-EC"/>
</dbReference>
<dbReference type="Gene3D" id="3.40.50.720">
    <property type="entry name" value="NAD(P)-binding Rossmann-like Domain"/>
    <property type="match status" value="1"/>
</dbReference>
<dbReference type="SUPFAM" id="SSF69572">
    <property type="entry name" value="Activating enzymes of the ubiquitin-like proteins"/>
    <property type="match status" value="1"/>
</dbReference>
<evidence type="ECO:0000313" key="17">
    <source>
        <dbReference type="Proteomes" id="UP000800235"/>
    </source>
</evidence>
<evidence type="ECO:0000256" key="7">
    <source>
        <dbReference type="ARBA" id="ARBA00022741"/>
    </source>
</evidence>
<dbReference type="HAMAP" id="MF_03049">
    <property type="entry name" value="MOCS3_Uba4"/>
    <property type="match status" value="1"/>
</dbReference>
<dbReference type="GO" id="GO:0061605">
    <property type="term" value="F:molybdopterin-synthase adenylyltransferase activity"/>
    <property type="evidence" value="ECO:0007669"/>
    <property type="project" value="UniProtKB-EC"/>
</dbReference>
<evidence type="ECO:0000256" key="10">
    <source>
        <dbReference type="ARBA" id="ARBA00022840"/>
    </source>
</evidence>
<gene>
    <name evidence="14" type="primary">uba4</name>
    <name evidence="14" type="synonym">cnxF</name>
    <name evidence="16" type="ORF">EJ08DRAFT_666491</name>
</gene>
<keyword evidence="5" id="KW-0548">Nucleotidyltransferase</keyword>
<dbReference type="Pfam" id="PF00581">
    <property type="entry name" value="Rhodanese"/>
    <property type="match status" value="1"/>
</dbReference>
<keyword evidence="9 14" id="KW-0862">Zinc</keyword>
<feature type="domain" description="Rhodanese" evidence="15">
    <location>
        <begin position="349"/>
        <end position="460"/>
    </location>
</feature>
<keyword evidence="10 14" id="KW-0067">ATP-binding</keyword>
<dbReference type="GO" id="GO:0042292">
    <property type="term" value="F:URM1 activating enzyme activity"/>
    <property type="evidence" value="ECO:0007669"/>
    <property type="project" value="TreeGrafter"/>
</dbReference>
<dbReference type="GO" id="GO:0006777">
    <property type="term" value="P:Mo-molybdopterin cofactor biosynthetic process"/>
    <property type="evidence" value="ECO:0007669"/>
    <property type="project" value="UniProtKB-UniRule"/>
</dbReference>
<comment type="function">
    <text evidence="14">Plays a central role in 2-thiolation of mcm(5)S(2)U at tRNA wobble positions of cytosolic tRNA(Lys), tRNA(Glu) and tRNA(Gln). Also essential during biosynthesis of the molybdenum cofactor. Acts by mediating the C-terminal thiocarboxylation of sulfur carriers urm1 and MOCS2A. Its N-terminus first activates urm1 and MOCS2A as acyl-adenylates (-COAMP), then the persulfide sulfur on the catalytic cysteine is transferred to urm1 and MOCS2A to form thiocarboxylation (-COSH) of their C-terminus. The reaction probably involves hydrogen sulfide that is generated from the persulfide intermediate and that acts as nucleophile towards urm1 and MOCS2A. Subsequently, a transient disulfide bond is formed. Does not use thiosulfate as sulfur donor; nfs1 probably acting as a sulfur donor for thiocarboxylation reactions.</text>
</comment>
<protein>
    <recommendedName>
        <fullName evidence="14">Adenylyltransferase and sulfurtransferase uba4</fullName>
    </recommendedName>
    <alternativeName>
        <fullName evidence="14">Common component for nitrate reductase and xanthine dehydrogenase protein F</fullName>
    </alternativeName>
    <alternativeName>
        <fullName evidence="14">Ubiquitin-like protein activator 4</fullName>
    </alternativeName>
    <domain>
        <recommendedName>
            <fullName evidence="14">Molybdopterin-synthase adenylyltransferase</fullName>
            <ecNumber evidence="14">2.7.7.80</ecNumber>
        </recommendedName>
        <alternativeName>
            <fullName evidence="14">Adenylyltransferase uba4</fullName>
        </alternativeName>
        <alternativeName>
            <fullName evidence="14">Sulfur carrier protein MOCS2A adenylyltransferase</fullName>
        </alternativeName>
    </domain>
    <domain>
        <recommendedName>
            <fullName evidence="14">Molybdopterin-synthase sulfurtransferase</fullName>
            <ecNumber evidence="14">2.8.1.11</ecNumber>
        </recommendedName>
        <alternativeName>
            <fullName evidence="14">Sulfurtransferase uba4</fullName>
        </alternativeName>
        <alternativeName>
            <fullName evidence="14">Sulfur carrier protein MOCS2A sulfurtransferase</fullName>
        </alternativeName>
    </domain>
</protein>
<comment type="cofactor">
    <cofactor evidence="14">
        <name>Zn(2+)</name>
        <dbReference type="ChEBI" id="CHEBI:29105"/>
    </cofactor>
    <text evidence="14">Binds 1 zinc ion per subunit.</text>
</comment>
<feature type="binding site" evidence="14">
    <location>
        <position position="205"/>
    </location>
    <ligand>
        <name>Zn(2+)</name>
        <dbReference type="ChEBI" id="CHEBI:29105"/>
    </ligand>
</feature>
<evidence type="ECO:0000256" key="1">
    <source>
        <dbReference type="ARBA" id="ARBA00004514"/>
    </source>
</evidence>
<comment type="similarity">
    <text evidence="14">In the N-terminal section; belongs to the HesA/MoeB/ThiF family. UBA4 subfamily.</text>
</comment>
<feature type="binding site" evidence="14">
    <location>
        <position position="208"/>
    </location>
    <ligand>
        <name>Zn(2+)</name>
        <dbReference type="ChEBI" id="CHEBI:29105"/>
    </ligand>
</feature>
<keyword evidence="12 14" id="KW-0511">Multifunctional enzyme</keyword>
<comment type="catalytic activity">
    <reaction evidence="14">
        <text>[molybdopterin-synthase sulfur-carrier protein]-C-terminal Gly-Gly-AMP + S-sulfanyl-L-cysteinyl-[cysteine desulfurase] + AH2 = [molybdopterin-synthase sulfur-carrier protein]-C-terminal-Gly-aminoethanethioate + L-cysteinyl-[cysteine desulfurase] + A + AMP + 2 H(+)</text>
        <dbReference type="Rhea" id="RHEA:48612"/>
        <dbReference type="Rhea" id="RHEA-COMP:12157"/>
        <dbReference type="Rhea" id="RHEA-COMP:12158"/>
        <dbReference type="Rhea" id="RHEA-COMP:12159"/>
        <dbReference type="Rhea" id="RHEA-COMP:19907"/>
        <dbReference type="ChEBI" id="CHEBI:13193"/>
        <dbReference type="ChEBI" id="CHEBI:15378"/>
        <dbReference type="ChEBI" id="CHEBI:17499"/>
        <dbReference type="ChEBI" id="CHEBI:29950"/>
        <dbReference type="ChEBI" id="CHEBI:61963"/>
        <dbReference type="ChEBI" id="CHEBI:90618"/>
        <dbReference type="ChEBI" id="CHEBI:232372"/>
        <dbReference type="ChEBI" id="CHEBI:456215"/>
        <dbReference type="EC" id="2.8.1.11"/>
    </reaction>
</comment>
<dbReference type="EMBL" id="MU007140">
    <property type="protein sequence ID" value="KAF2417445.1"/>
    <property type="molecule type" value="Genomic_DNA"/>
</dbReference>
<keyword evidence="6 14" id="KW-0479">Metal-binding</keyword>
<evidence type="ECO:0000256" key="14">
    <source>
        <dbReference type="HAMAP-Rule" id="MF_03049"/>
    </source>
</evidence>
<keyword evidence="11 14" id="KW-0501">Molybdenum cofactor biosynthesis</keyword>
<dbReference type="GO" id="GO:0004792">
    <property type="term" value="F:thiosulfate-cyanide sulfurtransferase activity"/>
    <property type="evidence" value="ECO:0007669"/>
    <property type="project" value="TreeGrafter"/>
</dbReference>
<dbReference type="OrthoDB" id="10261062at2759"/>
<dbReference type="GO" id="GO:0046872">
    <property type="term" value="F:metal ion binding"/>
    <property type="evidence" value="ECO:0007669"/>
    <property type="project" value="UniProtKB-KW"/>
</dbReference>
<keyword evidence="4 14" id="KW-0819">tRNA processing</keyword>
<dbReference type="GO" id="GO:0005524">
    <property type="term" value="F:ATP binding"/>
    <property type="evidence" value="ECO:0007669"/>
    <property type="project" value="UniProtKB-KW"/>
</dbReference>
<accession>A0A9P4NEE0</accession>
<feature type="binding site" evidence="14">
    <location>
        <position position="67"/>
    </location>
    <ligand>
        <name>ATP</name>
        <dbReference type="ChEBI" id="CHEBI:30616"/>
    </ligand>
</feature>
<dbReference type="AlphaFoldDB" id="A0A9P4NEE0"/>
<dbReference type="GO" id="GO:0005829">
    <property type="term" value="C:cytosol"/>
    <property type="evidence" value="ECO:0007669"/>
    <property type="project" value="UniProtKB-SubCell"/>
</dbReference>
<reference evidence="16" key="1">
    <citation type="journal article" date="2020" name="Stud. Mycol.">
        <title>101 Dothideomycetes genomes: a test case for predicting lifestyles and emergence of pathogens.</title>
        <authorList>
            <person name="Haridas S."/>
            <person name="Albert R."/>
            <person name="Binder M."/>
            <person name="Bloem J."/>
            <person name="Labutti K."/>
            <person name="Salamov A."/>
            <person name="Andreopoulos B."/>
            <person name="Baker S."/>
            <person name="Barry K."/>
            <person name="Bills G."/>
            <person name="Bluhm B."/>
            <person name="Cannon C."/>
            <person name="Castanera R."/>
            <person name="Culley D."/>
            <person name="Daum C."/>
            <person name="Ezra D."/>
            <person name="Gonzalez J."/>
            <person name="Henrissat B."/>
            <person name="Kuo A."/>
            <person name="Liang C."/>
            <person name="Lipzen A."/>
            <person name="Lutzoni F."/>
            <person name="Magnuson J."/>
            <person name="Mondo S."/>
            <person name="Nolan M."/>
            <person name="Ohm R."/>
            <person name="Pangilinan J."/>
            <person name="Park H.-J."/>
            <person name="Ramirez L."/>
            <person name="Alfaro M."/>
            <person name="Sun H."/>
            <person name="Tritt A."/>
            <person name="Yoshinaga Y."/>
            <person name="Zwiers L.-H."/>
            <person name="Turgeon B."/>
            <person name="Goodwin S."/>
            <person name="Spatafora J."/>
            <person name="Crous P."/>
            <person name="Grigoriev I."/>
        </authorList>
    </citation>
    <scope>NUCLEOTIDE SEQUENCE</scope>
    <source>
        <strain evidence="16">CBS 130266</strain>
    </source>
</reference>
<keyword evidence="7 14" id="KW-0547">Nucleotide-binding</keyword>
<feature type="binding site" evidence="14">
    <location>
        <position position="112"/>
    </location>
    <ligand>
        <name>ATP</name>
        <dbReference type="ChEBI" id="CHEBI:30616"/>
    </ligand>
</feature>
<evidence type="ECO:0000313" key="16">
    <source>
        <dbReference type="EMBL" id="KAF2417445.1"/>
    </source>
</evidence>
<evidence type="ECO:0000256" key="5">
    <source>
        <dbReference type="ARBA" id="ARBA00022695"/>
    </source>
</evidence>
<dbReference type="GO" id="GO:0032447">
    <property type="term" value="P:protein urmylation"/>
    <property type="evidence" value="ECO:0007669"/>
    <property type="project" value="TreeGrafter"/>
</dbReference>
<organism evidence="16 17">
    <name type="scientific">Tothia fuscella</name>
    <dbReference type="NCBI Taxonomy" id="1048955"/>
    <lineage>
        <taxon>Eukaryota</taxon>
        <taxon>Fungi</taxon>
        <taxon>Dikarya</taxon>
        <taxon>Ascomycota</taxon>
        <taxon>Pezizomycotina</taxon>
        <taxon>Dothideomycetes</taxon>
        <taxon>Pleosporomycetidae</taxon>
        <taxon>Venturiales</taxon>
        <taxon>Cylindrosympodiaceae</taxon>
        <taxon>Tothia</taxon>
    </lineage>
</organism>
<evidence type="ECO:0000256" key="9">
    <source>
        <dbReference type="ARBA" id="ARBA00022833"/>
    </source>
</evidence>
<evidence type="ECO:0000256" key="8">
    <source>
        <dbReference type="ARBA" id="ARBA00022786"/>
    </source>
</evidence>
<evidence type="ECO:0000256" key="3">
    <source>
        <dbReference type="ARBA" id="ARBA00022679"/>
    </source>
</evidence>
<keyword evidence="17" id="KW-1185">Reference proteome</keyword>
<evidence type="ECO:0000256" key="12">
    <source>
        <dbReference type="ARBA" id="ARBA00023268"/>
    </source>
</evidence>
<feature type="active site" description="Cysteine persulfide intermediate; for sulfurtransferase activity" evidence="14">
    <location>
        <position position="415"/>
    </location>
</feature>
<dbReference type="InterPro" id="IPR045886">
    <property type="entry name" value="ThiF/MoeB/HesA"/>
</dbReference>
<feature type="binding site" evidence="14">
    <location>
        <position position="294"/>
    </location>
    <ligand>
        <name>Zn(2+)</name>
        <dbReference type="ChEBI" id="CHEBI:29105"/>
    </ligand>
</feature>
<dbReference type="InterPro" id="IPR028885">
    <property type="entry name" value="MOCS3/Uba4"/>
</dbReference>
<dbReference type="EC" id="2.7.7.80" evidence="14"/>
<dbReference type="PANTHER" id="PTHR10953">
    <property type="entry name" value="UBIQUITIN-ACTIVATING ENZYME E1"/>
    <property type="match status" value="1"/>
</dbReference>
<name>A0A9P4NEE0_9PEZI</name>
<keyword evidence="3 14" id="KW-0808">Transferase</keyword>
<evidence type="ECO:0000256" key="4">
    <source>
        <dbReference type="ARBA" id="ARBA00022694"/>
    </source>
</evidence>
<evidence type="ECO:0000256" key="6">
    <source>
        <dbReference type="ARBA" id="ARBA00022723"/>
    </source>
</evidence>
<comment type="pathway">
    <text evidence="14">Cofactor biosynthesis; molybdopterin biosynthesis.</text>
</comment>
<feature type="active site" description="Glycyl thioester intermediate; for adenylyltransferase activity" evidence="14">
    <location>
        <position position="222"/>
    </location>
</feature>
<dbReference type="PROSITE" id="PS50206">
    <property type="entry name" value="RHODANESE_3"/>
    <property type="match status" value="1"/>
</dbReference>
<evidence type="ECO:0000256" key="13">
    <source>
        <dbReference type="ARBA" id="ARBA00043893"/>
    </source>
</evidence>
<comment type="subcellular location">
    <subcellularLocation>
        <location evidence="1">Cytoplasm</location>
        <location evidence="1">Cytosol</location>
    </subcellularLocation>
</comment>
<dbReference type="Proteomes" id="UP000800235">
    <property type="component" value="Unassembled WGS sequence"/>
</dbReference>
<dbReference type="InterPro" id="IPR001763">
    <property type="entry name" value="Rhodanese-like_dom"/>
</dbReference>
<proteinExistence type="inferred from homology"/>
<keyword evidence="8" id="KW-0833">Ubl conjugation pathway</keyword>
<comment type="pathway">
    <text evidence="14">tRNA modification; 5-methoxycarbonylmethyl-2-thiouridine-tRNA biosynthesis.</text>
</comment>
<dbReference type="InterPro" id="IPR035985">
    <property type="entry name" value="Ubiquitin-activating_enz"/>
</dbReference>
<keyword evidence="2 14" id="KW-0963">Cytoplasm</keyword>
<comment type="caution">
    <text evidence="16">The sequence shown here is derived from an EMBL/GenBank/DDBJ whole genome shotgun (WGS) entry which is preliminary data.</text>
</comment>
<feature type="binding site" evidence="14">
    <location>
        <begin position="95"/>
        <end position="99"/>
    </location>
    <ligand>
        <name>ATP</name>
        <dbReference type="ChEBI" id="CHEBI:30616"/>
    </ligand>
</feature>
<dbReference type="Pfam" id="PF00899">
    <property type="entry name" value="ThiF"/>
    <property type="match status" value="1"/>
</dbReference>
<feature type="binding site" evidence="14">
    <location>
        <position position="297"/>
    </location>
    <ligand>
        <name>Zn(2+)</name>
        <dbReference type="ChEBI" id="CHEBI:29105"/>
    </ligand>
</feature>
<dbReference type="PANTHER" id="PTHR10953:SF102">
    <property type="entry name" value="ADENYLYLTRANSFERASE AND SULFURTRANSFERASE MOCS3"/>
    <property type="match status" value="1"/>
</dbReference>
<dbReference type="FunFam" id="3.40.50.720:FF:000033">
    <property type="entry name" value="Adenylyltransferase and sulfurtransferase MOCS3"/>
    <property type="match status" value="1"/>
</dbReference>
<comment type="function">
    <text evidence="13">Plays a central role in 2-thiolation of mcm(5)S(2)U at tRNA wobble positions of cytosolic tRNA(Lys), tRNA(Glu) and tRNA(Gln). Also essential during biosynthesis of the molybdenum cofactor. Acts by mediating the C-terminal thiocarboxylation of sulfur carriers urm1 and mocs2a. Its N-terminus first activates urm1 and mocs2a as acyl-adenylates (-COAMP), then the persulfide sulfur on the catalytic cysteine is transferred to urm1 and mocs2a to form thiocarboxylation (-COSH) of their C-terminus. The reaction probably involves hydrogen sulfide that is generated from the persulfide intermediate and that acts as a nucleophile towards urm1 and mocs2a. Subsequently, a transient disulfide bond is formed. Does not use thiosulfate as sulfur donor; nfs1 probably acting as a sulfur donor for thiocarboxylation reactions.</text>
</comment>
<comment type="catalytic activity">
    <reaction evidence="14">
        <text>[molybdopterin-synthase sulfur-carrier protein]-C-terminal Gly-Gly + ATP + H(+) = [molybdopterin-synthase sulfur-carrier protein]-C-terminal Gly-Gly-AMP + diphosphate</text>
        <dbReference type="Rhea" id="RHEA:43616"/>
        <dbReference type="Rhea" id="RHEA-COMP:12159"/>
        <dbReference type="Rhea" id="RHEA-COMP:12202"/>
        <dbReference type="ChEBI" id="CHEBI:15378"/>
        <dbReference type="ChEBI" id="CHEBI:30616"/>
        <dbReference type="ChEBI" id="CHEBI:33019"/>
        <dbReference type="ChEBI" id="CHEBI:90618"/>
        <dbReference type="ChEBI" id="CHEBI:90778"/>
        <dbReference type="EC" id="2.7.7.80"/>
    </reaction>
</comment>
<feature type="binding site" evidence="14">
    <location>
        <begin position="156"/>
        <end position="157"/>
    </location>
    <ligand>
        <name>ATP</name>
        <dbReference type="ChEBI" id="CHEBI:30616"/>
    </ligand>
</feature>
<evidence type="ECO:0000256" key="11">
    <source>
        <dbReference type="ARBA" id="ARBA00023150"/>
    </source>
</evidence>
<dbReference type="InterPro" id="IPR036873">
    <property type="entry name" value="Rhodanese-like_dom_sf"/>
</dbReference>
<evidence type="ECO:0000259" key="15">
    <source>
        <dbReference type="PROSITE" id="PS50206"/>
    </source>
</evidence>
<evidence type="ECO:0000256" key="2">
    <source>
        <dbReference type="ARBA" id="ARBA00022490"/>
    </source>
</evidence>